<dbReference type="EMBL" id="CAMAPF010000935">
    <property type="protein sequence ID" value="CAH9124996.1"/>
    <property type="molecule type" value="Genomic_DNA"/>
</dbReference>
<dbReference type="Gene3D" id="3.30.40.10">
    <property type="entry name" value="Zinc/RING finger domain, C3HC4 (zinc finger)"/>
    <property type="match status" value="1"/>
</dbReference>
<feature type="compositionally biased region" description="Basic and acidic residues" evidence="2">
    <location>
        <begin position="417"/>
        <end position="428"/>
    </location>
</feature>
<gene>
    <name evidence="4" type="ORF">CEPIT_LOCUS26405</name>
</gene>
<protein>
    <recommendedName>
        <fullName evidence="3">RING-type domain-containing protein</fullName>
    </recommendedName>
</protein>
<evidence type="ECO:0000313" key="5">
    <source>
        <dbReference type="Proteomes" id="UP001152523"/>
    </source>
</evidence>
<keyword evidence="5" id="KW-1185">Reference proteome</keyword>
<evidence type="ECO:0000256" key="2">
    <source>
        <dbReference type="SAM" id="MobiDB-lite"/>
    </source>
</evidence>
<keyword evidence="1" id="KW-0479">Metal-binding</keyword>
<feature type="region of interest" description="Disordered" evidence="2">
    <location>
        <begin position="590"/>
        <end position="624"/>
    </location>
</feature>
<evidence type="ECO:0000256" key="1">
    <source>
        <dbReference type="PROSITE-ProRule" id="PRU00175"/>
    </source>
</evidence>
<reference evidence="4" key="1">
    <citation type="submission" date="2022-07" db="EMBL/GenBank/DDBJ databases">
        <authorList>
            <person name="Macas J."/>
            <person name="Novak P."/>
            <person name="Neumann P."/>
        </authorList>
    </citation>
    <scope>NUCLEOTIDE SEQUENCE</scope>
</reference>
<name>A0AAV0EPP7_9ASTE</name>
<feature type="region of interest" description="Disordered" evidence="2">
    <location>
        <begin position="343"/>
        <end position="363"/>
    </location>
</feature>
<proteinExistence type="predicted"/>
<evidence type="ECO:0000259" key="3">
    <source>
        <dbReference type="PROSITE" id="PS50089"/>
    </source>
</evidence>
<dbReference type="SUPFAM" id="SSF57850">
    <property type="entry name" value="RING/U-box"/>
    <property type="match status" value="1"/>
</dbReference>
<feature type="region of interest" description="Disordered" evidence="2">
    <location>
        <begin position="157"/>
        <end position="199"/>
    </location>
</feature>
<dbReference type="GO" id="GO:0008270">
    <property type="term" value="F:zinc ion binding"/>
    <property type="evidence" value="ECO:0007669"/>
    <property type="project" value="UniProtKB-KW"/>
</dbReference>
<feature type="region of interest" description="Disordered" evidence="2">
    <location>
        <begin position="224"/>
        <end position="246"/>
    </location>
</feature>
<dbReference type="PROSITE" id="PS50089">
    <property type="entry name" value="ZF_RING_2"/>
    <property type="match status" value="1"/>
</dbReference>
<dbReference type="InterPro" id="IPR013083">
    <property type="entry name" value="Znf_RING/FYVE/PHD"/>
</dbReference>
<feature type="region of interest" description="Disordered" evidence="2">
    <location>
        <begin position="302"/>
        <end position="322"/>
    </location>
</feature>
<keyword evidence="1" id="KW-0863">Zinc-finger</keyword>
<sequence length="774" mass="87149">MASSQVQVAASSSPFGYVLRDRNRRDRCSPKGPNSFQKNLKGFVHSCISRQSSDFNSDSDENLWVGNPQQHYLGNQWKASEDWGFLSAVEGKELDRCEILRRPKSETSTMEFPHSGGVSSLVRKWSDFVSEAKINNSISNSAGHTFLSKSVSYTEVPQRGSDACGESSIGDGSEIPGNEDNSFGGWDSDRTPKSGPQSARAIDFDAAIGKERVRVADIVRKLSSSAADEDHHDREPSSINGGNEGSFIRGSQAAAYSCFLMQVERDRTMELERLVELKSVSKFKQRGRIKAMLRLKILRRKPEIGDDPPSSSMSSEYSRKSRPSILHLRERFNAGIQHRSGNEAKVFASSQSREESHHQESFLSNYSEVVVESSSGNGHVSPSLGLKEEDNHQSQIITHCPRNNQSSGGTFTSTTLESHDNDPDQQNLEHFHGKAEVGCSNRSIGAAMSIRDNEVIRMVEQREGSDDFSIYWEQDDDQRTMESDSHQQAEVGQDWVSDVSRPRSEWHDLRQARYEEMLDPFSDNNNDIRELLQRKNVSNFLSGSLRDKIDQMMISRTQRQPVQVNKDMQEKTREEIGLQEENRELEDLVHVEDEEEEYTEEDRHEGDGQIQEQPDDGTGEDVQFASTSLSQSQCATFCSQRSYPPCCTCHRSHEIEIIYELRGHMEQLHQEIAELRSSIKSCMKTQAKLQCLIKEDSAALSHSDQKSWRGSSSKHPSDGNCCICYEMKVDSLLYRCGHICTCFKCAHELAWGSGKCPVCHAPIIDVVRAVYAHS</sequence>
<feature type="region of interest" description="Disordered" evidence="2">
    <location>
        <begin position="399"/>
        <end position="428"/>
    </location>
</feature>
<organism evidence="4 5">
    <name type="scientific">Cuscuta epithymum</name>
    <dbReference type="NCBI Taxonomy" id="186058"/>
    <lineage>
        <taxon>Eukaryota</taxon>
        <taxon>Viridiplantae</taxon>
        <taxon>Streptophyta</taxon>
        <taxon>Embryophyta</taxon>
        <taxon>Tracheophyta</taxon>
        <taxon>Spermatophyta</taxon>
        <taxon>Magnoliopsida</taxon>
        <taxon>eudicotyledons</taxon>
        <taxon>Gunneridae</taxon>
        <taxon>Pentapetalae</taxon>
        <taxon>asterids</taxon>
        <taxon>lamiids</taxon>
        <taxon>Solanales</taxon>
        <taxon>Convolvulaceae</taxon>
        <taxon>Cuscuteae</taxon>
        <taxon>Cuscuta</taxon>
        <taxon>Cuscuta subgen. Cuscuta</taxon>
    </lineage>
</organism>
<feature type="compositionally biased region" description="Polar residues" evidence="2">
    <location>
        <begin position="399"/>
        <end position="416"/>
    </location>
</feature>
<dbReference type="PANTHER" id="PTHR47820:SF3">
    <property type="entry name" value="OS07G0499800 PROTEIN"/>
    <property type="match status" value="1"/>
</dbReference>
<comment type="caution">
    <text evidence="4">The sequence shown here is derived from an EMBL/GenBank/DDBJ whole genome shotgun (WGS) entry which is preliminary data.</text>
</comment>
<keyword evidence="1" id="KW-0862">Zinc</keyword>
<evidence type="ECO:0000313" key="4">
    <source>
        <dbReference type="EMBL" id="CAH9124996.1"/>
    </source>
</evidence>
<feature type="domain" description="RING-type" evidence="3">
    <location>
        <begin position="721"/>
        <end position="760"/>
    </location>
</feature>
<dbReference type="Pfam" id="PF13920">
    <property type="entry name" value="zf-C3HC4_3"/>
    <property type="match status" value="1"/>
</dbReference>
<dbReference type="Proteomes" id="UP001152523">
    <property type="component" value="Unassembled WGS sequence"/>
</dbReference>
<dbReference type="PANTHER" id="PTHR47820">
    <property type="entry name" value="BNAC05G24000D PROTEIN"/>
    <property type="match status" value="1"/>
</dbReference>
<dbReference type="InterPro" id="IPR001841">
    <property type="entry name" value="Znf_RING"/>
</dbReference>
<dbReference type="AlphaFoldDB" id="A0AAV0EPP7"/>
<accession>A0AAV0EPP7</accession>
<dbReference type="CDD" id="cd16647">
    <property type="entry name" value="mRING-HC-C3HC5_NEU1"/>
    <property type="match status" value="1"/>
</dbReference>